<evidence type="ECO:0000256" key="1">
    <source>
        <dbReference type="ARBA" id="ARBA00004653"/>
    </source>
</evidence>
<feature type="transmembrane region" description="Helical" evidence="9">
    <location>
        <begin position="55"/>
        <end position="75"/>
    </location>
</feature>
<comment type="similarity">
    <text evidence="2">Belongs to the SYS1 family.</text>
</comment>
<proteinExistence type="inferred from homology"/>
<evidence type="ECO:0000256" key="2">
    <source>
        <dbReference type="ARBA" id="ARBA00008160"/>
    </source>
</evidence>
<keyword evidence="3" id="KW-0813">Transport</keyword>
<reference evidence="10" key="1">
    <citation type="submission" date="2022-11" db="EMBL/GenBank/DDBJ databases">
        <title>Centuries of genome instability and evolution in soft-shell clam transmissible cancer (bioRxiv).</title>
        <authorList>
            <person name="Hart S.F.M."/>
            <person name="Yonemitsu M.A."/>
            <person name="Giersch R.M."/>
            <person name="Beal B.F."/>
            <person name="Arriagada G."/>
            <person name="Davis B.W."/>
            <person name="Ostrander E.A."/>
            <person name="Goff S.P."/>
            <person name="Metzger M.J."/>
        </authorList>
    </citation>
    <scope>NUCLEOTIDE SEQUENCE</scope>
    <source>
        <strain evidence="10">MELC-2E11</strain>
        <tissue evidence="10">Siphon/mantle</tissue>
    </source>
</reference>
<feature type="transmembrane region" description="Helical" evidence="9">
    <location>
        <begin position="122"/>
        <end position="143"/>
    </location>
</feature>
<dbReference type="Proteomes" id="UP001164746">
    <property type="component" value="Chromosome 8"/>
</dbReference>
<evidence type="ECO:0000256" key="3">
    <source>
        <dbReference type="ARBA" id="ARBA00022448"/>
    </source>
</evidence>
<dbReference type="Pfam" id="PF09801">
    <property type="entry name" value="SYS1"/>
    <property type="match status" value="1"/>
</dbReference>
<protein>
    <submittedName>
        <fullName evidence="10">SYS1-like protein</fullName>
    </submittedName>
</protein>
<feature type="transmembrane region" description="Helical" evidence="9">
    <location>
        <begin position="95"/>
        <end position="115"/>
    </location>
</feature>
<keyword evidence="7" id="KW-0333">Golgi apparatus</keyword>
<evidence type="ECO:0000256" key="4">
    <source>
        <dbReference type="ARBA" id="ARBA00022692"/>
    </source>
</evidence>
<sequence>MMWNIVSHKRFIKCFGVMLELLKRKLGKMAVGTFRSNVWDPVLITGQIICMQCQFLITLGVWVYALNILLGYNTSVDQLFKQADKGLFTEGPGKANTMAYALNCLTSAVGLWLIVGRTKHCLDFAVTTHFVHFIMCWIVNGHIPHTVSWWILNLVGITLMTVLGEYMCMRSEIKAIPLLAMGPKADL</sequence>
<accession>A0ABY7EQ54</accession>
<evidence type="ECO:0000256" key="9">
    <source>
        <dbReference type="SAM" id="Phobius"/>
    </source>
</evidence>
<keyword evidence="6 9" id="KW-1133">Transmembrane helix</keyword>
<keyword evidence="8 9" id="KW-0472">Membrane</keyword>
<evidence type="ECO:0000256" key="7">
    <source>
        <dbReference type="ARBA" id="ARBA00023034"/>
    </source>
</evidence>
<dbReference type="InterPro" id="IPR019185">
    <property type="entry name" value="Integral_membrane_SYS1-rel"/>
</dbReference>
<dbReference type="PANTHER" id="PTHR12952:SF0">
    <property type="entry name" value="PROTEIN SYS1 HOMOLOG"/>
    <property type="match status" value="1"/>
</dbReference>
<keyword evidence="11" id="KW-1185">Reference proteome</keyword>
<evidence type="ECO:0000256" key="5">
    <source>
        <dbReference type="ARBA" id="ARBA00022927"/>
    </source>
</evidence>
<evidence type="ECO:0000256" key="6">
    <source>
        <dbReference type="ARBA" id="ARBA00022989"/>
    </source>
</evidence>
<evidence type="ECO:0000256" key="8">
    <source>
        <dbReference type="ARBA" id="ARBA00023136"/>
    </source>
</evidence>
<name>A0ABY7EQ54_MYAAR</name>
<organism evidence="10 11">
    <name type="scientific">Mya arenaria</name>
    <name type="common">Soft-shell clam</name>
    <dbReference type="NCBI Taxonomy" id="6604"/>
    <lineage>
        <taxon>Eukaryota</taxon>
        <taxon>Metazoa</taxon>
        <taxon>Spiralia</taxon>
        <taxon>Lophotrochozoa</taxon>
        <taxon>Mollusca</taxon>
        <taxon>Bivalvia</taxon>
        <taxon>Autobranchia</taxon>
        <taxon>Heteroconchia</taxon>
        <taxon>Euheterodonta</taxon>
        <taxon>Imparidentia</taxon>
        <taxon>Neoheterodontei</taxon>
        <taxon>Myida</taxon>
        <taxon>Myoidea</taxon>
        <taxon>Myidae</taxon>
        <taxon>Mya</taxon>
    </lineage>
</organism>
<dbReference type="EMBL" id="CP111019">
    <property type="protein sequence ID" value="WAR11380.1"/>
    <property type="molecule type" value="Genomic_DNA"/>
</dbReference>
<keyword evidence="5" id="KW-0653">Protein transport</keyword>
<evidence type="ECO:0000313" key="11">
    <source>
        <dbReference type="Proteomes" id="UP001164746"/>
    </source>
</evidence>
<evidence type="ECO:0000313" key="10">
    <source>
        <dbReference type="EMBL" id="WAR11380.1"/>
    </source>
</evidence>
<dbReference type="PANTHER" id="PTHR12952">
    <property type="entry name" value="SYS1"/>
    <property type="match status" value="1"/>
</dbReference>
<feature type="transmembrane region" description="Helical" evidence="9">
    <location>
        <begin position="149"/>
        <end position="168"/>
    </location>
</feature>
<comment type="subcellular location">
    <subcellularLocation>
        <location evidence="1">Golgi apparatus membrane</location>
        <topology evidence="1">Multi-pass membrane protein</topology>
    </subcellularLocation>
</comment>
<keyword evidence="4 9" id="KW-0812">Transmembrane</keyword>
<gene>
    <name evidence="10" type="ORF">MAR_025560</name>
</gene>